<dbReference type="PROSITE" id="PS50878">
    <property type="entry name" value="RT_POL"/>
    <property type="match status" value="1"/>
</dbReference>
<gene>
    <name evidence="2" type="ORF">Slati_4277200</name>
</gene>
<dbReference type="CDD" id="cd01650">
    <property type="entry name" value="RT_nLTR_like"/>
    <property type="match status" value="1"/>
</dbReference>
<comment type="caution">
    <text evidence="2">The sequence shown here is derived from an EMBL/GenBank/DDBJ whole genome shotgun (WGS) entry which is preliminary data.</text>
</comment>
<dbReference type="AlphaFoldDB" id="A0AAW2TD44"/>
<dbReference type="PANTHER" id="PTHR31635:SF196">
    <property type="entry name" value="REVERSE TRANSCRIPTASE DOMAIN-CONTAINING PROTEIN-RELATED"/>
    <property type="match status" value="1"/>
</dbReference>
<evidence type="ECO:0000259" key="1">
    <source>
        <dbReference type="PROSITE" id="PS50878"/>
    </source>
</evidence>
<dbReference type="Pfam" id="PF00078">
    <property type="entry name" value="RVT_1"/>
    <property type="match status" value="1"/>
</dbReference>
<proteinExistence type="predicted"/>
<accession>A0AAW2TD44</accession>
<sequence length="382" mass="43819">MWSRTTDCENLIRRQWIGGSPGSAGQRLTRCLESTRDGLIGWDRLQFGHVGRRVKALEEQLEALDKDPVSADDGLKREILRREIEELLSREEIMWKQRGKAQWLQEGDCNTAYFHARASARRRKNSIFRFRNKEENIDVVIGGMQPRVSDAMNEVLTQPFTATEVTHAIAQMYPYKSPGPDGMSPVFFQKYWHIVGPETASFVLDFLNHRNFDARFNYTYIVLIPKIPKLETMSHFRPISLCNITYKITSKVLASRLKTLFPTIISESQSAFIPGRLITDNVLVAYEINHYLAHKYGGKAGYASLKLDLSKAYDRVEWIFLERVLLRLGFHPDFISLIKLCVSTTSYSIVLSGQKFGYSHPERGLRQGNPLSLSSFCCVQRL</sequence>
<evidence type="ECO:0000313" key="2">
    <source>
        <dbReference type="EMBL" id="KAL0402473.1"/>
    </source>
</evidence>
<dbReference type="EMBL" id="JACGWN010000015">
    <property type="protein sequence ID" value="KAL0402473.1"/>
    <property type="molecule type" value="Genomic_DNA"/>
</dbReference>
<organism evidence="2">
    <name type="scientific">Sesamum latifolium</name>
    <dbReference type="NCBI Taxonomy" id="2727402"/>
    <lineage>
        <taxon>Eukaryota</taxon>
        <taxon>Viridiplantae</taxon>
        <taxon>Streptophyta</taxon>
        <taxon>Embryophyta</taxon>
        <taxon>Tracheophyta</taxon>
        <taxon>Spermatophyta</taxon>
        <taxon>Magnoliopsida</taxon>
        <taxon>eudicotyledons</taxon>
        <taxon>Gunneridae</taxon>
        <taxon>Pentapetalae</taxon>
        <taxon>asterids</taxon>
        <taxon>lamiids</taxon>
        <taxon>Lamiales</taxon>
        <taxon>Pedaliaceae</taxon>
        <taxon>Sesamum</taxon>
    </lineage>
</organism>
<reference evidence="2" key="1">
    <citation type="submission" date="2020-06" db="EMBL/GenBank/DDBJ databases">
        <authorList>
            <person name="Li T."/>
            <person name="Hu X."/>
            <person name="Zhang T."/>
            <person name="Song X."/>
            <person name="Zhang H."/>
            <person name="Dai N."/>
            <person name="Sheng W."/>
            <person name="Hou X."/>
            <person name="Wei L."/>
        </authorList>
    </citation>
    <scope>NUCLEOTIDE SEQUENCE</scope>
    <source>
        <strain evidence="2">KEN1</strain>
        <tissue evidence="2">Leaf</tissue>
    </source>
</reference>
<name>A0AAW2TD44_9LAMI</name>
<feature type="domain" description="Reverse transcriptase" evidence="1">
    <location>
        <begin position="205"/>
        <end position="382"/>
    </location>
</feature>
<dbReference type="PANTHER" id="PTHR31635">
    <property type="entry name" value="REVERSE TRANSCRIPTASE DOMAIN-CONTAINING PROTEIN-RELATED"/>
    <property type="match status" value="1"/>
</dbReference>
<dbReference type="InterPro" id="IPR000477">
    <property type="entry name" value="RT_dom"/>
</dbReference>
<reference evidence="2" key="2">
    <citation type="journal article" date="2024" name="Plant">
        <title>Genomic evolution and insights into agronomic trait innovations of Sesamum species.</title>
        <authorList>
            <person name="Miao H."/>
            <person name="Wang L."/>
            <person name="Qu L."/>
            <person name="Liu H."/>
            <person name="Sun Y."/>
            <person name="Le M."/>
            <person name="Wang Q."/>
            <person name="Wei S."/>
            <person name="Zheng Y."/>
            <person name="Lin W."/>
            <person name="Duan Y."/>
            <person name="Cao H."/>
            <person name="Xiong S."/>
            <person name="Wang X."/>
            <person name="Wei L."/>
            <person name="Li C."/>
            <person name="Ma Q."/>
            <person name="Ju M."/>
            <person name="Zhao R."/>
            <person name="Li G."/>
            <person name="Mu C."/>
            <person name="Tian Q."/>
            <person name="Mei H."/>
            <person name="Zhang T."/>
            <person name="Gao T."/>
            <person name="Zhang H."/>
        </authorList>
    </citation>
    <scope>NUCLEOTIDE SEQUENCE</scope>
    <source>
        <strain evidence="2">KEN1</strain>
    </source>
</reference>
<protein>
    <submittedName>
        <fullName evidence="2">LINE-1 retrotransposable element O protein</fullName>
    </submittedName>
</protein>